<dbReference type="Gene3D" id="2.20.110.10">
    <property type="entry name" value="Histone H3 K4-specific methyltransferase SET7/9 N-terminal domain"/>
    <property type="match status" value="1"/>
</dbReference>
<keyword evidence="2" id="KW-1185">Reference proteome</keyword>
<dbReference type="KEGG" id="lul:LPB138_10125"/>
<evidence type="ECO:0000313" key="1">
    <source>
        <dbReference type="EMBL" id="AOW22077.1"/>
    </source>
</evidence>
<accession>A0A1D8PBW1</accession>
<gene>
    <name evidence="1" type="ORF">LPB138_10125</name>
</gene>
<dbReference type="SUPFAM" id="SSF82185">
    <property type="entry name" value="Histone H3 K4-specific methyltransferase SET7/9 N-terminal domain"/>
    <property type="match status" value="1"/>
</dbReference>
<sequence length="106" mass="12210">MFSGYGFAQVSVEPTYEKQGDIVSVTTYYEDGSVKEQGFYKDKKLHGEWSKFNRNGDKIILASYDNGRKVGTWMYVNNGVLTQVDYQENKIASVYEWNNKTRVAIN</sequence>
<organism evidence="1 2">
    <name type="scientific">Urechidicola croceus</name>
    <dbReference type="NCBI Taxonomy" id="1850246"/>
    <lineage>
        <taxon>Bacteria</taxon>
        <taxon>Pseudomonadati</taxon>
        <taxon>Bacteroidota</taxon>
        <taxon>Flavobacteriia</taxon>
        <taxon>Flavobacteriales</taxon>
        <taxon>Flavobacteriaceae</taxon>
        <taxon>Urechidicola</taxon>
    </lineage>
</organism>
<protein>
    <recommendedName>
        <fullName evidence="3">Nicotinic acid mononucleotide adenyltransferase</fullName>
    </recommendedName>
</protein>
<evidence type="ECO:0008006" key="3">
    <source>
        <dbReference type="Google" id="ProtNLM"/>
    </source>
</evidence>
<dbReference type="Proteomes" id="UP000176050">
    <property type="component" value="Chromosome"/>
</dbReference>
<dbReference type="AlphaFoldDB" id="A0A1D8PBW1"/>
<evidence type="ECO:0000313" key="2">
    <source>
        <dbReference type="Proteomes" id="UP000176050"/>
    </source>
</evidence>
<dbReference type="EMBL" id="CP017478">
    <property type="protein sequence ID" value="AOW22077.1"/>
    <property type="molecule type" value="Genomic_DNA"/>
</dbReference>
<name>A0A1D8PBW1_9FLAO</name>
<dbReference type="STRING" id="1850246.LPB138_10125"/>
<proteinExistence type="predicted"/>
<reference evidence="1 2" key="1">
    <citation type="submission" date="2016-10" db="EMBL/GenBank/DDBJ databases">
        <title>Lutibacter sp. LPB0138, isolated from marine gastropod.</title>
        <authorList>
            <person name="Kim E."/>
            <person name="Yi H."/>
        </authorList>
    </citation>
    <scope>NUCLEOTIDE SEQUENCE [LARGE SCALE GENOMIC DNA]</scope>
    <source>
        <strain evidence="1 2">LPB0138</strain>
    </source>
</reference>